<dbReference type="HOGENOM" id="CLU_2602001_0_0_0"/>
<reference evidence="1 2" key="1">
    <citation type="journal article" date="2008" name="Biol. Direct">
        <title>Complete genome sequence of the extremely acidophilic methanotroph isolate V4, Methylacidiphilum infernorum, a representative of the bacterial phylum Verrucomicrobia.</title>
        <authorList>
            <person name="Hou S."/>
            <person name="Makarova K.S."/>
            <person name="Saw J.H."/>
            <person name="Senin P."/>
            <person name="Ly B.V."/>
            <person name="Zhou Z."/>
            <person name="Ren Y."/>
            <person name="Wang J."/>
            <person name="Galperin M.Y."/>
            <person name="Omelchenko M.V."/>
            <person name="Wolf Y.I."/>
            <person name="Yutin N."/>
            <person name="Koonin E.V."/>
            <person name="Stott M.B."/>
            <person name="Mountain B.W."/>
            <person name="Crowe M.A."/>
            <person name="Smirnova A.V."/>
            <person name="Dunfield P.F."/>
            <person name="Feng L."/>
            <person name="Wang L."/>
            <person name="Alam M."/>
        </authorList>
    </citation>
    <scope>NUCLEOTIDE SEQUENCE [LARGE SCALE GENOMIC DNA]</scope>
    <source>
        <strain evidence="2">Isolate V4</strain>
    </source>
</reference>
<name>B3DWU1_METI4</name>
<organism evidence="1 2">
    <name type="scientific">Methylacidiphilum infernorum (isolate V4)</name>
    <name type="common">Methylokorus infernorum (strain V4)</name>
    <dbReference type="NCBI Taxonomy" id="481448"/>
    <lineage>
        <taxon>Bacteria</taxon>
        <taxon>Pseudomonadati</taxon>
        <taxon>Verrucomicrobiota</taxon>
        <taxon>Methylacidiphilae</taxon>
        <taxon>Methylacidiphilales</taxon>
        <taxon>Methylacidiphilaceae</taxon>
        <taxon>Methylacidiphilum (ex Ratnadevi et al. 2023)</taxon>
    </lineage>
</organism>
<evidence type="ECO:0000313" key="1">
    <source>
        <dbReference type="EMBL" id="ACD83754.1"/>
    </source>
</evidence>
<accession>B3DWU1</accession>
<dbReference type="AlphaFoldDB" id="B3DWU1"/>
<proteinExistence type="predicted"/>
<dbReference type="Proteomes" id="UP000009149">
    <property type="component" value="Chromosome"/>
</dbReference>
<dbReference type="EMBL" id="CP000975">
    <property type="protein sequence ID" value="ACD83754.1"/>
    <property type="molecule type" value="Genomic_DNA"/>
</dbReference>
<gene>
    <name evidence="1" type="ordered locus">Minf_1700</name>
</gene>
<dbReference type="KEGG" id="min:Minf_1700"/>
<dbReference type="STRING" id="481448.Minf_1700"/>
<evidence type="ECO:0000313" key="2">
    <source>
        <dbReference type="Proteomes" id="UP000009149"/>
    </source>
</evidence>
<sequence length="79" mass="8939">MDKPYISLRRTFPFFLPPNIIGKELPNRLCIGGAFCFSAGRDPQNIYYPVLIQTEKICRLKETALARSFAYALVLSLLG</sequence>
<protein>
    <submittedName>
        <fullName evidence="1">Uncharacterized protein</fullName>
    </submittedName>
</protein>